<gene>
    <name evidence="1" type="ORF">S12H4_59794</name>
</gene>
<proteinExistence type="predicted"/>
<feature type="non-terminal residue" evidence="1">
    <location>
        <position position="139"/>
    </location>
</feature>
<organism evidence="1">
    <name type="scientific">marine sediment metagenome</name>
    <dbReference type="NCBI Taxonomy" id="412755"/>
    <lineage>
        <taxon>unclassified sequences</taxon>
        <taxon>metagenomes</taxon>
        <taxon>ecological metagenomes</taxon>
    </lineage>
</organism>
<dbReference type="AlphaFoldDB" id="X1ULY8"/>
<protein>
    <submittedName>
        <fullName evidence="1">Uncharacterized protein</fullName>
    </submittedName>
</protein>
<sequence>MDDIYGWDLEFKQDKGSIVMKYSYAPCYLWDLGDGEIKEYVNTGKIATRPSSPRDWRASNEHVYLLHQVHWKRWVLFKIFTEDGLETEKPTDRPIEALVTAQVIDEEEKQVQASVTGRVTDEEGKPLAEVNCLISGVWS</sequence>
<name>X1ULY8_9ZZZZ</name>
<accession>X1ULY8</accession>
<dbReference type="EMBL" id="BARW01039180">
    <property type="protein sequence ID" value="GAJ18524.1"/>
    <property type="molecule type" value="Genomic_DNA"/>
</dbReference>
<evidence type="ECO:0000313" key="1">
    <source>
        <dbReference type="EMBL" id="GAJ18524.1"/>
    </source>
</evidence>
<comment type="caution">
    <text evidence="1">The sequence shown here is derived from an EMBL/GenBank/DDBJ whole genome shotgun (WGS) entry which is preliminary data.</text>
</comment>
<reference evidence="1" key="1">
    <citation type="journal article" date="2014" name="Front. Microbiol.">
        <title>High frequency of phylogenetically diverse reductive dehalogenase-homologous genes in deep subseafloor sedimentary metagenomes.</title>
        <authorList>
            <person name="Kawai M."/>
            <person name="Futagami T."/>
            <person name="Toyoda A."/>
            <person name="Takaki Y."/>
            <person name="Nishi S."/>
            <person name="Hori S."/>
            <person name="Arai W."/>
            <person name="Tsubouchi T."/>
            <person name="Morono Y."/>
            <person name="Uchiyama I."/>
            <person name="Ito T."/>
            <person name="Fujiyama A."/>
            <person name="Inagaki F."/>
            <person name="Takami H."/>
        </authorList>
    </citation>
    <scope>NUCLEOTIDE SEQUENCE</scope>
    <source>
        <strain evidence="1">Expedition CK06-06</strain>
    </source>
</reference>